<keyword evidence="1" id="KW-1133">Transmembrane helix</keyword>
<evidence type="ECO:0000313" key="3">
    <source>
        <dbReference type="Proteomes" id="UP001061958"/>
    </source>
</evidence>
<evidence type="ECO:0000256" key="1">
    <source>
        <dbReference type="SAM" id="Phobius"/>
    </source>
</evidence>
<sequence>MELANFQRETRPVGVRGRLVFACEASKYYNMSSIATVVPREHLQLNFRKAFQGATVMFPIFGALLPIFFGGVFMYLGLTRYSQNMKYYNIHISKKRSIVIRKPRPQNSTDFSLQAVVEDPSVVFIYHPKWQKY</sequence>
<evidence type="ECO:0000313" key="2">
    <source>
        <dbReference type="EMBL" id="GJQ14245.1"/>
    </source>
</evidence>
<accession>A0A9C7UT96</accession>
<feature type="transmembrane region" description="Helical" evidence="1">
    <location>
        <begin position="56"/>
        <end position="78"/>
    </location>
</feature>
<dbReference type="Proteomes" id="UP001061958">
    <property type="component" value="Unassembled WGS sequence"/>
</dbReference>
<dbReference type="OrthoDB" id="10343530at2759"/>
<comment type="caution">
    <text evidence="2">The sequence shown here is derived from an EMBL/GenBank/DDBJ whole genome shotgun (WGS) entry which is preliminary data.</text>
</comment>
<reference evidence="2" key="1">
    <citation type="journal article" date="2022" name="Proc. Natl. Acad. Sci. U.S.A.">
        <title>Life cycle and functional genomics of the unicellular red alga Galdieria for elucidating algal and plant evolution and industrial use.</title>
        <authorList>
            <person name="Hirooka S."/>
            <person name="Itabashi T."/>
            <person name="Ichinose T.M."/>
            <person name="Onuma R."/>
            <person name="Fujiwara T."/>
            <person name="Yamashita S."/>
            <person name="Jong L.W."/>
            <person name="Tomita R."/>
            <person name="Iwane A.H."/>
            <person name="Miyagishima S.Y."/>
        </authorList>
    </citation>
    <scope>NUCLEOTIDE SEQUENCE</scope>
    <source>
        <strain evidence="2">NBRC 102759</strain>
    </source>
</reference>
<dbReference type="AlphaFoldDB" id="A0A9C7UT96"/>
<reference evidence="2" key="2">
    <citation type="submission" date="2022-01" db="EMBL/GenBank/DDBJ databases">
        <authorList>
            <person name="Hirooka S."/>
            <person name="Miyagishima S.Y."/>
        </authorList>
    </citation>
    <scope>NUCLEOTIDE SEQUENCE</scope>
    <source>
        <strain evidence="2">NBRC 102759</strain>
    </source>
</reference>
<protein>
    <submittedName>
        <fullName evidence="2">Uncharacterized protein</fullName>
    </submittedName>
</protein>
<proteinExistence type="predicted"/>
<keyword evidence="3" id="KW-1185">Reference proteome</keyword>
<keyword evidence="1" id="KW-0812">Transmembrane</keyword>
<gene>
    <name evidence="2" type="ORF">GpartN1_g6036.t1</name>
</gene>
<name>A0A9C7UT96_9RHOD</name>
<dbReference type="EMBL" id="BQMJ01000053">
    <property type="protein sequence ID" value="GJQ14245.1"/>
    <property type="molecule type" value="Genomic_DNA"/>
</dbReference>
<keyword evidence="1" id="KW-0472">Membrane</keyword>
<organism evidence="2 3">
    <name type="scientific">Galdieria partita</name>
    <dbReference type="NCBI Taxonomy" id="83374"/>
    <lineage>
        <taxon>Eukaryota</taxon>
        <taxon>Rhodophyta</taxon>
        <taxon>Bangiophyceae</taxon>
        <taxon>Galdieriales</taxon>
        <taxon>Galdieriaceae</taxon>
        <taxon>Galdieria</taxon>
    </lineage>
</organism>